<feature type="signal peptide" evidence="3">
    <location>
        <begin position="1"/>
        <end position="28"/>
    </location>
</feature>
<dbReference type="Pfam" id="PF02563">
    <property type="entry name" value="Poly_export"/>
    <property type="match status" value="1"/>
</dbReference>
<gene>
    <name evidence="6" type="ORF">BXY39_0956</name>
</gene>
<dbReference type="Gene3D" id="3.10.560.10">
    <property type="entry name" value="Outer membrane lipoprotein wza domain like"/>
    <property type="match status" value="3"/>
</dbReference>
<dbReference type="Proteomes" id="UP000271227">
    <property type="component" value="Unassembled WGS sequence"/>
</dbReference>
<dbReference type="InterPro" id="IPR003715">
    <property type="entry name" value="Poly_export_N"/>
</dbReference>
<keyword evidence="7" id="KW-1185">Reference proteome</keyword>
<keyword evidence="1 3" id="KW-0732">Signal</keyword>
<evidence type="ECO:0000313" key="7">
    <source>
        <dbReference type="Proteomes" id="UP000271227"/>
    </source>
</evidence>
<feature type="chain" id="PRO_5018123591" evidence="3">
    <location>
        <begin position="29"/>
        <end position="568"/>
    </location>
</feature>
<dbReference type="EMBL" id="REFR01000009">
    <property type="protein sequence ID" value="RMB12460.1"/>
    <property type="molecule type" value="Genomic_DNA"/>
</dbReference>
<reference evidence="6 7" key="1">
    <citation type="submission" date="2018-10" db="EMBL/GenBank/DDBJ databases">
        <title>Genomic Encyclopedia of Archaeal and Bacterial Type Strains, Phase II (KMG-II): from individual species to whole genera.</title>
        <authorList>
            <person name="Goeker M."/>
        </authorList>
    </citation>
    <scope>NUCLEOTIDE SEQUENCE [LARGE SCALE GENOMIC DNA]</scope>
    <source>
        <strain evidence="6 7">DSM 25217</strain>
    </source>
</reference>
<proteinExistence type="predicted"/>
<protein>
    <submittedName>
        <fullName evidence="6">Protein involved in polysaccharide export with SLBB domain</fullName>
    </submittedName>
</protein>
<accession>A0A3M0CV43</accession>
<comment type="caution">
    <text evidence="6">The sequence shown here is derived from an EMBL/GenBank/DDBJ whole genome shotgun (WGS) entry which is preliminary data.</text>
</comment>
<evidence type="ECO:0000256" key="3">
    <source>
        <dbReference type="SAM" id="SignalP"/>
    </source>
</evidence>
<sequence>MFDRLAALGAVFCTLAGLLAGMPAPVSAQMPFQIAGQQQQSPPPARRTPPPAPQSGPDDESDVITIDERRQVFGDWLFSGQFAAQSFVGFNPSYEISVGDKIALRLWGGFSVEGDLFVDAQGNIFIPDVGPVKVLGVRNEDLNAVVTQAVKNVYRKNVGVYASLGGAEPVKVFVTGFVMRPGLYAGHASDSVLFFLDRAGGINPRRGSYLNVEVLREGRLHRSINLYDFILSGDLPTFQMADGDTLVIRPVKAQAGVFGEVQNPYLFEFQGSETRVRDLLANARPFPQATHVRISRNSRLKEEVEYMPLAAAQEITIFSGDVLEVTSDKNQGTISVRVEGEHFSAKEFVLPYGARLGDLMEQIDLGVNSQPEAIQLMRKSVQERQKEMLQAQLRALESSVLTARSATAEEANLRAREAELILQWVARARDIEPKGQVTLAGAVRRDEILLESGDIVRIPRRSNLIMVHGDVLFPNAIAFRSGQTVEDYINQAGGFTQNAKVSNVLILHRNGSFKRLTRRQLDDRDVGLAAGDEIFVLPRVDTKNLQITKDIISIFYQLALSAGVVLRL</sequence>
<dbReference type="InterPro" id="IPR049712">
    <property type="entry name" value="Poly_export"/>
</dbReference>
<dbReference type="AlphaFoldDB" id="A0A3M0CV43"/>
<dbReference type="PANTHER" id="PTHR33619:SF3">
    <property type="entry name" value="POLYSACCHARIDE EXPORT PROTEIN GFCE-RELATED"/>
    <property type="match status" value="1"/>
</dbReference>
<dbReference type="InParanoid" id="A0A3M0CV43"/>
<organism evidence="6 7">
    <name type="scientific">Eilatimonas milleporae</name>
    <dbReference type="NCBI Taxonomy" id="911205"/>
    <lineage>
        <taxon>Bacteria</taxon>
        <taxon>Pseudomonadati</taxon>
        <taxon>Pseudomonadota</taxon>
        <taxon>Alphaproteobacteria</taxon>
        <taxon>Kordiimonadales</taxon>
        <taxon>Kordiimonadaceae</taxon>
        <taxon>Eilatimonas</taxon>
    </lineage>
</organism>
<feature type="domain" description="Polysaccharide export protein N-terminal" evidence="4">
    <location>
        <begin position="91"/>
        <end position="161"/>
    </location>
</feature>
<feature type="compositionally biased region" description="Pro residues" evidence="2">
    <location>
        <begin position="41"/>
        <end position="54"/>
    </location>
</feature>
<evidence type="ECO:0000313" key="6">
    <source>
        <dbReference type="EMBL" id="RMB12460.1"/>
    </source>
</evidence>
<evidence type="ECO:0000256" key="1">
    <source>
        <dbReference type="ARBA" id="ARBA00022729"/>
    </source>
</evidence>
<dbReference type="PANTHER" id="PTHR33619">
    <property type="entry name" value="POLYSACCHARIDE EXPORT PROTEIN GFCE-RELATED"/>
    <property type="match status" value="1"/>
</dbReference>
<evidence type="ECO:0000256" key="2">
    <source>
        <dbReference type="SAM" id="MobiDB-lite"/>
    </source>
</evidence>
<dbReference type="RefSeq" id="WP_245998961.1">
    <property type="nucleotide sequence ID" value="NZ_REFR01000009.1"/>
</dbReference>
<dbReference type="Gene3D" id="3.30.1950.10">
    <property type="entry name" value="wza like domain"/>
    <property type="match status" value="1"/>
</dbReference>
<dbReference type="GO" id="GO:0015159">
    <property type="term" value="F:polysaccharide transmembrane transporter activity"/>
    <property type="evidence" value="ECO:0007669"/>
    <property type="project" value="InterPro"/>
</dbReference>
<feature type="domain" description="Soluble ligand binding" evidence="5">
    <location>
        <begin position="465"/>
        <end position="506"/>
    </location>
</feature>
<feature type="region of interest" description="Disordered" evidence="2">
    <location>
        <begin position="34"/>
        <end position="62"/>
    </location>
</feature>
<name>A0A3M0CV43_9PROT</name>
<dbReference type="Pfam" id="PF10531">
    <property type="entry name" value="SLBB"/>
    <property type="match status" value="1"/>
</dbReference>
<evidence type="ECO:0000259" key="5">
    <source>
        <dbReference type="Pfam" id="PF10531"/>
    </source>
</evidence>
<dbReference type="InterPro" id="IPR019554">
    <property type="entry name" value="Soluble_ligand-bd"/>
</dbReference>
<evidence type="ECO:0000259" key="4">
    <source>
        <dbReference type="Pfam" id="PF02563"/>
    </source>
</evidence>